<dbReference type="STRING" id="1484693.RS694_08695"/>
<feature type="transmembrane region" description="Helical" evidence="1">
    <location>
        <begin position="6"/>
        <end position="22"/>
    </location>
</feature>
<dbReference type="GO" id="GO:0003676">
    <property type="term" value="F:nucleic acid binding"/>
    <property type="evidence" value="ECO:0007669"/>
    <property type="project" value="InterPro"/>
</dbReference>
<evidence type="ECO:0000256" key="1">
    <source>
        <dbReference type="SAM" id="Phobius"/>
    </source>
</evidence>
<keyword evidence="1" id="KW-0472">Membrane</keyword>
<dbReference type="InterPro" id="IPR010718">
    <property type="entry name" value="DUF1294"/>
</dbReference>
<dbReference type="EMBL" id="CP019239">
    <property type="protein sequence ID" value="APW42599.1"/>
    <property type="molecule type" value="Genomic_DNA"/>
</dbReference>
<reference evidence="2 3" key="1">
    <citation type="submission" date="2017-01" db="EMBL/GenBank/DDBJ databases">
        <authorList>
            <person name="Mah S.A."/>
            <person name="Swanson W.J."/>
            <person name="Moy G.W."/>
            <person name="Vacquier V.D."/>
        </authorList>
    </citation>
    <scope>NUCLEOTIDE SEQUENCE [LARGE SCALE GENOMIC DNA]</scope>
    <source>
        <strain evidence="2 3">DSM 22694</strain>
    </source>
</reference>
<keyword evidence="1" id="KW-1133">Transmembrane helix</keyword>
<dbReference type="AlphaFoldDB" id="A0A1P8K9B4"/>
<dbReference type="PIRSF" id="PIRSF002599">
    <property type="entry name" value="Cold_shock_A"/>
    <property type="match status" value="1"/>
</dbReference>
<dbReference type="InterPro" id="IPR012156">
    <property type="entry name" value="Cold_shock_CspA"/>
</dbReference>
<evidence type="ECO:0000313" key="3">
    <source>
        <dbReference type="Proteomes" id="UP000186110"/>
    </source>
</evidence>
<evidence type="ECO:0008006" key="4">
    <source>
        <dbReference type="Google" id="ProtNLM"/>
    </source>
</evidence>
<dbReference type="eggNOG" id="COG3326">
    <property type="taxonomic scope" value="Bacteria"/>
</dbReference>
<keyword evidence="3" id="KW-1185">Reference proteome</keyword>
<keyword evidence="1" id="KW-0812">Transmembrane</keyword>
<gene>
    <name evidence="2" type="ORF">RS694_08695</name>
</gene>
<dbReference type="RefSeq" id="WP_029708833.1">
    <property type="nucleotide sequence ID" value="NZ_CP019239.1"/>
</dbReference>
<protein>
    <recommendedName>
        <fullName evidence="4">DNA-binding protein</fullName>
    </recommendedName>
</protein>
<organism evidence="2 3">
    <name type="scientific">Rhodoferax saidenbachensis</name>
    <dbReference type="NCBI Taxonomy" id="1484693"/>
    <lineage>
        <taxon>Bacteria</taxon>
        <taxon>Pseudomonadati</taxon>
        <taxon>Pseudomonadota</taxon>
        <taxon>Betaproteobacteria</taxon>
        <taxon>Burkholderiales</taxon>
        <taxon>Comamonadaceae</taxon>
        <taxon>Rhodoferax</taxon>
    </lineage>
</organism>
<accession>A0A1P8K9B4</accession>
<feature type="transmembrane region" description="Helical" evidence="1">
    <location>
        <begin position="42"/>
        <end position="59"/>
    </location>
</feature>
<dbReference type="KEGG" id="rsb:RS694_08695"/>
<name>A0A1P8K9B4_9BURK</name>
<feature type="transmembrane region" description="Helical" evidence="1">
    <location>
        <begin position="71"/>
        <end position="90"/>
    </location>
</feature>
<sequence length="97" mass="10831">MPPIWIAAVYAAMSLITFMVYAMDKSAATRGQWRTPERTLHLLALAGGWLGALCAQQLLRHKSSKAKFQVMFWATVVLNVLGFVALCTPLRQLLLKQ</sequence>
<dbReference type="Pfam" id="PF06961">
    <property type="entry name" value="DUF1294"/>
    <property type="match status" value="1"/>
</dbReference>
<proteinExistence type="predicted"/>
<evidence type="ECO:0000313" key="2">
    <source>
        <dbReference type="EMBL" id="APW42599.1"/>
    </source>
</evidence>
<dbReference type="Proteomes" id="UP000186110">
    <property type="component" value="Chromosome"/>
</dbReference>